<organism evidence="1 2">
    <name type="scientific">Brucella intermedia</name>
    <dbReference type="NCBI Taxonomy" id="94625"/>
    <lineage>
        <taxon>Bacteria</taxon>
        <taxon>Pseudomonadati</taxon>
        <taxon>Pseudomonadota</taxon>
        <taxon>Alphaproteobacteria</taxon>
        <taxon>Hyphomicrobiales</taxon>
        <taxon>Brucellaceae</taxon>
        <taxon>Brucella/Ochrobactrum group</taxon>
        <taxon>Brucella</taxon>
    </lineage>
</organism>
<name>A0A7V6P941_9HYPH</name>
<sequence length="83" mass="9398">MGWKQSVKVGDLADNQKLEARCRKCGHVHYLTRAIVCVSPEREFLYIDELERETICRARGCRGTVRISMVRLDELSGFVGGLA</sequence>
<accession>A0A7V6P941</accession>
<dbReference type="EMBL" id="DUMN01000086">
    <property type="protein sequence ID" value="HHV66535.1"/>
    <property type="molecule type" value="Genomic_DNA"/>
</dbReference>
<dbReference type="AlphaFoldDB" id="A0A7V6P941"/>
<proteinExistence type="predicted"/>
<evidence type="ECO:0000313" key="1">
    <source>
        <dbReference type="EMBL" id="HHV66535.1"/>
    </source>
</evidence>
<evidence type="ECO:0000313" key="2">
    <source>
        <dbReference type="Proteomes" id="UP000551563"/>
    </source>
</evidence>
<reference evidence="1 2" key="1">
    <citation type="journal article" date="2020" name="Biotechnol. Biofuels">
        <title>New insights from the biogas microbiome by comprehensive genome-resolved metagenomics of nearly 1600 species originating from multiple anaerobic digesters.</title>
        <authorList>
            <person name="Campanaro S."/>
            <person name="Treu L."/>
            <person name="Rodriguez-R L.M."/>
            <person name="Kovalovszki A."/>
            <person name="Ziels R.M."/>
            <person name="Maus I."/>
            <person name="Zhu X."/>
            <person name="Kougias P.G."/>
            <person name="Basile A."/>
            <person name="Luo G."/>
            <person name="Schluter A."/>
            <person name="Konstantinidis K.T."/>
            <person name="Angelidaki I."/>
        </authorList>
    </citation>
    <scope>NUCLEOTIDE SEQUENCE [LARGE SCALE GENOMIC DNA]</scope>
    <source>
        <strain evidence="1">AS04akNAM_66</strain>
    </source>
</reference>
<comment type="caution">
    <text evidence="1">The sequence shown here is derived from an EMBL/GenBank/DDBJ whole genome shotgun (WGS) entry which is preliminary data.</text>
</comment>
<dbReference type="Proteomes" id="UP000551563">
    <property type="component" value="Unassembled WGS sequence"/>
</dbReference>
<gene>
    <name evidence="1" type="ORF">GXX48_02630</name>
</gene>
<protein>
    <submittedName>
        <fullName evidence="1">Uncharacterized protein</fullName>
    </submittedName>
</protein>